<dbReference type="InterPro" id="IPR036388">
    <property type="entry name" value="WH-like_DNA-bd_sf"/>
</dbReference>
<gene>
    <name evidence="6" type="ORF">EPA99_10340</name>
</gene>
<dbReference type="Pfam" id="PF00126">
    <property type="entry name" value="HTH_1"/>
    <property type="match status" value="1"/>
</dbReference>
<dbReference type="Proteomes" id="UP000289784">
    <property type="component" value="Unassembled WGS sequence"/>
</dbReference>
<dbReference type="AlphaFoldDB" id="A0A4Q1JU55"/>
<dbReference type="EMBL" id="SAWZ01000005">
    <property type="protein sequence ID" value="RXR05154.1"/>
    <property type="molecule type" value="Genomic_DNA"/>
</dbReference>
<dbReference type="GO" id="GO:0043565">
    <property type="term" value="F:sequence-specific DNA binding"/>
    <property type="evidence" value="ECO:0007669"/>
    <property type="project" value="TreeGrafter"/>
</dbReference>
<dbReference type="PRINTS" id="PR00039">
    <property type="entry name" value="HTHLYSR"/>
</dbReference>
<dbReference type="RefSeq" id="WP_129471158.1">
    <property type="nucleotide sequence ID" value="NZ_SAWZ01000005.1"/>
</dbReference>
<keyword evidence="2" id="KW-0805">Transcription regulation</keyword>
<feature type="domain" description="HTH lysR-type" evidence="5">
    <location>
        <begin position="5"/>
        <end position="62"/>
    </location>
</feature>
<comment type="similarity">
    <text evidence="1">Belongs to the LysR transcriptional regulatory family.</text>
</comment>
<evidence type="ECO:0000256" key="1">
    <source>
        <dbReference type="ARBA" id="ARBA00009437"/>
    </source>
</evidence>
<evidence type="ECO:0000259" key="5">
    <source>
        <dbReference type="PROSITE" id="PS50931"/>
    </source>
</evidence>
<name>A0A4Q1JU55_9GAMM</name>
<dbReference type="FunFam" id="3.40.190.10:FF:000017">
    <property type="entry name" value="Glycine cleavage system transcriptional activator"/>
    <property type="match status" value="1"/>
</dbReference>
<proteinExistence type="inferred from homology"/>
<reference evidence="6 7" key="1">
    <citation type="submission" date="2019-01" db="EMBL/GenBank/DDBJ databases">
        <title>Pseudoxanthomonas composti sp. nov., isolated from compost.</title>
        <authorList>
            <person name="Yang G."/>
        </authorList>
    </citation>
    <scope>NUCLEOTIDE SEQUENCE [LARGE SCALE GENOMIC DNA]</scope>
    <source>
        <strain evidence="6 7">GSS15</strain>
    </source>
</reference>
<protein>
    <submittedName>
        <fullName evidence="6">LysR family transcriptional regulator</fullName>
    </submittedName>
</protein>
<dbReference type="GO" id="GO:0003700">
    <property type="term" value="F:DNA-binding transcription factor activity"/>
    <property type="evidence" value="ECO:0007669"/>
    <property type="project" value="InterPro"/>
</dbReference>
<dbReference type="SUPFAM" id="SSF46785">
    <property type="entry name" value="Winged helix' DNA-binding domain"/>
    <property type="match status" value="1"/>
</dbReference>
<dbReference type="InterPro" id="IPR058163">
    <property type="entry name" value="LysR-type_TF_proteobact-type"/>
</dbReference>
<keyword evidence="7" id="KW-1185">Reference proteome</keyword>
<dbReference type="GO" id="GO:0006351">
    <property type="term" value="P:DNA-templated transcription"/>
    <property type="evidence" value="ECO:0007669"/>
    <property type="project" value="TreeGrafter"/>
</dbReference>
<comment type="caution">
    <text evidence="6">The sequence shown here is derived from an EMBL/GenBank/DDBJ whole genome shotgun (WGS) entry which is preliminary data.</text>
</comment>
<sequence>MSALPPLNALRAFEAAARLRSVSLAAQELHVTHGAVSRQIQVLEEHLGQPMFRRVGRGVAPTAAGEALQRAATEAFATLQRAVETLRRPTRSPALVLGCPGSILARWMIPRMQRLQQELPALTLHLHAHEGEFDPALPGLDLALLLGRPPWPAGWQVHTLAAERIGPVLSPQHPSADALAADAAQALLDHPLLHTASRPQAWPAWAAAQGLDPGQLRYGTGFEHLYYLLEAATAGIGIAIAPEPLVRDDLRSGRLIAPWGFNETGGSWALCLPPGASEDARVQRLANWLAVELERAGLSPEH</sequence>
<dbReference type="InterPro" id="IPR036390">
    <property type="entry name" value="WH_DNA-bd_sf"/>
</dbReference>
<organism evidence="6 7">
    <name type="scientific">Pseudoxanthomonas composti</name>
    <dbReference type="NCBI Taxonomy" id="2137479"/>
    <lineage>
        <taxon>Bacteria</taxon>
        <taxon>Pseudomonadati</taxon>
        <taxon>Pseudomonadota</taxon>
        <taxon>Gammaproteobacteria</taxon>
        <taxon>Lysobacterales</taxon>
        <taxon>Lysobacteraceae</taxon>
        <taxon>Pseudoxanthomonas</taxon>
    </lineage>
</organism>
<dbReference type="OrthoDB" id="5526340at2"/>
<dbReference type="PANTHER" id="PTHR30537">
    <property type="entry name" value="HTH-TYPE TRANSCRIPTIONAL REGULATOR"/>
    <property type="match status" value="1"/>
</dbReference>
<dbReference type="InterPro" id="IPR000847">
    <property type="entry name" value="LysR_HTH_N"/>
</dbReference>
<accession>A0A4Q1JU55</accession>
<dbReference type="PROSITE" id="PS50931">
    <property type="entry name" value="HTH_LYSR"/>
    <property type="match status" value="1"/>
</dbReference>
<evidence type="ECO:0000256" key="3">
    <source>
        <dbReference type="ARBA" id="ARBA00023125"/>
    </source>
</evidence>
<dbReference type="Gene3D" id="3.40.190.10">
    <property type="entry name" value="Periplasmic binding protein-like II"/>
    <property type="match status" value="2"/>
</dbReference>
<evidence type="ECO:0000313" key="6">
    <source>
        <dbReference type="EMBL" id="RXR05154.1"/>
    </source>
</evidence>
<dbReference type="InterPro" id="IPR005119">
    <property type="entry name" value="LysR_subst-bd"/>
</dbReference>
<dbReference type="PANTHER" id="PTHR30537:SF74">
    <property type="entry name" value="HTH-TYPE TRANSCRIPTIONAL REGULATOR TRPI"/>
    <property type="match status" value="1"/>
</dbReference>
<keyword evidence="4" id="KW-0804">Transcription</keyword>
<evidence type="ECO:0000256" key="4">
    <source>
        <dbReference type="ARBA" id="ARBA00023163"/>
    </source>
</evidence>
<evidence type="ECO:0000313" key="7">
    <source>
        <dbReference type="Proteomes" id="UP000289784"/>
    </source>
</evidence>
<dbReference type="Pfam" id="PF03466">
    <property type="entry name" value="LysR_substrate"/>
    <property type="match status" value="1"/>
</dbReference>
<keyword evidence="3" id="KW-0238">DNA-binding</keyword>
<dbReference type="Gene3D" id="1.10.10.10">
    <property type="entry name" value="Winged helix-like DNA-binding domain superfamily/Winged helix DNA-binding domain"/>
    <property type="match status" value="1"/>
</dbReference>
<dbReference type="SUPFAM" id="SSF53850">
    <property type="entry name" value="Periplasmic binding protein-like II"/>
    <property type="match status" value="1"/>
</dbReference>
<evidence type="ECO:0000256" key="2">
    <source>
        <dbReference type="ARBA" id="ARBA00023015"/>
    </source>
</evidence>